<sequence>MDSRDSLALEAPVPAQGAPSSARTVDTDPSNGDRGGVLAELTAPIVEGEVNGELDPSLVPDGPTLQIFVWPDMTPGDTLTWFWLGTSEGGQATDTETVLAVDGITVTVPRGVIEANANGGDTVTVFYMVTGVIGTEVQSEHVTLRVLPLPSGIYAPEVLEAIDDVLDPDDADPTATVRVNPYEGMARNDVLTIRFAFGTPDEYVKKIPVSDNLVGQPVDMFVPQEVVERLEGQTITVNYTVTNLAGEKVSDDLAIEVRRAALWLKPVIEEAEGLEGDYLPEDAYLNGATTIVRENDDMRPGDEIDVYWGDDDDPQQYHDGVGIVIPMDFPFWVPKAVVDRWINLTVPVYYTITRGNRVFRSDVLNLRVAFELPAVGAPSVEEAPDGVLKPVDAKQGATVHVTYDGMLPTDEIQLNWDGDESFAPVAGDASGTVSIVVPPAKVAPTVGRTISVSYTVKRNDTDTPSGVLSLTVSEFLPGNLPIPNIVESKNGVLDLTAFDGDATARLTPWPLMAAGQRLWWRAFGTQTTDRPITFTLESGYAITEEEAGSRLDRRLQRVNLEKLKDGSTLRIEAKVTFDGSSDEAEAVTFRERTLLVSHGLSLPEPHVLDAPDGELEAIDAVDGITVRVSYEDMEPGDMIELEIDAKPDFGQVPGDASGSIDIEVAAEAIVPFIGKSVPVSYRVLRREHYSASGILMLTVNSFKDGQLAPPVIPQATNGQLRLSSFTGDARVDAAPWPGIAAGQRVWLRCHGTLPGGQADVIELALASAVTQDEVTKGVSRSLSRARLMALQNNTALRVELKVTFDGENDESKAILFPTLTVSVQQTPEFVVSPSQMTLNGMAVKNPDWPQYADATGNTQTRSASGGVPPYSYTSSRPTVASVNANGKVVGEGNGSATITVRDSVGNTGSFPVVVSNVYGVAWNNTVGLTIAQAYAWRDSLAGRGIGYTEAALINQTLVVARFPTGGFYHWTCAAGNCGGGQSLVAYQSVSGNKIAQECHSIPEFNVHKAMCLTLRNG</sequence>
<proteinExistence type="predicted"/>
<dbReference type="InterPro" id="IPR008964">
    <property type="entry name" value="Invasin/intimin_cell_adhesion"/>
</dbReference>
<evidence type="ECO:0000256" key="1">
    <source>
        <dbReference type="SAM" id="MobiDB-lite"/>
    </source>
</evidence>
<dbReference type="RefSeq" id="WP_150627744.1">
    <property type="nucleotide sequence ID" value="NZ_CABPSQ010000019.1"/>
</dbReference>
<dbReference type="Gene3D" id="2.60.40.1080">
    <property type="match status" value="1"/>
</dbReference>
<evidence type="ECO:0008006" key="4">
    <source>
        <dbReference type="Google" id="ProtNLM"/>
    </source>
</evidence>
<dbReference type="OrthoDB" id="8577868at2"/>
<gene>
    <name evidence="2" type="ORF">PCA31118_05145</name>
</gene>
<protein>
    <recommendedName>
        <fullName evidence="4">BIG2 domain-containing protein</fullName>
    </recommendedName>
</protein>
<accession>A0A5E5AQW9</accession>
<name>A0A5E5AQW9_9BURK</name>
<organism evidence="2 3">
    <name type="scientific">Pandoraea captiosa</name>
    <dbReference type="NCBI Taxonomy" id="2508302"/>
    <lineage>
        <taxon>Bacteria</taxon>
        <taxon>Pseudomonadati</taxon>
        <taxon>Pseudomonadota</taxon>
        <taxon>Betaproteobacteria</taxon>
        <taxon>Burkholderiales</taxon>
        <taxon>Burkholderiaceae</taxon>
        <taxon>Pandoraea</taxon>
    </lineage>
</organism>
<feature type="region of interest" description="Disordered" evidence="1">
    <location>
        <begin position="1"/>
        <end position="34"/>
    </location>
</feature>
<evidence type="ECO:0000313" key="2">
    <source>
        <dbReference type="EMBL" id="VVE76149.1"/>
    </source>
</evidence>
<dbReference type="EMBL" id="CABPSQ010000019">
    <property type="protein sequence ID" value="VVE76149.1"/>
    <property type="molecule type" value="Genomic_DNA"/>
</dbReference>
<dbReference type="SUPFAM" id="SSF49373">
    <property type="entry name" value="Invasin/intimin cell-adhesion fragments"/>
    <property type="match status" value="1"/>
</dbReference>
<feature type="compositionally biased region" description="Polar residues" evidence="1">
    <location>
        <begin position="18"/>
        <end position="30"/>
    </location>
</feature>
<dbReference type="Proteomes" id="UP000414136">
    <property type="component" value="Unassembled WGS sequence"/>
</dbReference>
<dbReference type="AlphaFoldDB" id="A0A5E5AQW9"/>
<keyword evidence="3" id="KW-1185">Reference proteome</keyword>
<reference evidence="2 3" key="1">
    <citation type="submission" date="2019-08" db="EMBL/GenBank/DDBJ databases">
        <authorList>
            <person name="Peeters C."/>
        </authorList>
    </citation>
    <scope>NUCLEOTIDE SEQUENCE [LARGE SCALE GENOMIC DNA]</scope>
    <source>
        <strain evidence="2 3">LMG 31118</strain>
    </source>
</reference>
<evidence type="ECO:0000313" key="3">
    <source>
        <dbReference type="Proteomes" id="UP000414136"/>
    </source>
</evidence>